<name>A0ABY2RYX1_9PSEU</name>
<protein>
    <submittedName>
        <fullName evidence="2">Uncharacterized protein</fullName>
    </submittedName>
</protein>
<organism evidence="2 3">
    <name type="scientific">Prauserella endophytica</name>
    <dbReference type="NCBI Taxonomy" id="1592324"/>
    <lineage>
        <taxon>Bacteria</taxon>
        <taxon>Bacillati</taxon>
        <taxon>Actinomycetota</taxon>
        <taxon>Actinomycetes</taxon>
        <taxon>Pseudonocardiales</taxon>
        <taxon>Pseudonocardiaceae</taxon>
        <taxon>Prauserella</taxon>
        <taxon>Prauserella coralliicola group</taxon>
    </lineage>
</organism>
<comment type="caution">
    <text evidence="2">The sequence shown here is derived from an EMBL/GenBank/DDBJ whole genome shotgun (WGS) entry which is preliminary data.</text>
</comment>
<reference evidence="2 3" key="1">
    <citation type="journal article" date="2015" name="Antonie Van Leeuwenhoek">
        <title>Prauserella endophytica sp. nov., an endophytic actinobacterium isolated from Tamarix taklamakanensis.</title>
        <authorList>
            <person name="Liu J.M."/>
            <person name="Habden X."/>
            <person name="Guo L."/>
            <person name="Tuo L."/>
            <person name="Jiang Z.K."/>
            <person name="Liu S.W."/>
            <person name="Liu X.F."/>
            <person name="Chen L."/>
            <person name="Li R.F."/>
            <person name="Zhang Y.Q."/>
            <person name="Sun C.H."/>
        </authorList>
    </citation>
    <scope>NUCLEOTIDE SEQUENCE [LARGE SCALE GENOMIC DNA]</scope>
    <source>
        <strain evidence="2 3">CGMCC 4.7182</strain>
    </source>
</reference>
<evidence type="ECO:0000313" key="3">
    <source>
        <dbReference type="Proteomes" id="UP000309992"/>
    </source>
</evidence>
<proteinExistence type="predicted"/>
<evidence type="ECO:0000256" key="1">
    <source>
        <dbReference type="SAM" id="MobiDB-lite"/>
    </source>
</evidence>
<dbReference type="Proteomes" id="UP000309992">
    <property type="component" value="Unassembled WGS sequence"/>
</dbReference>
<dbReference type="RefSeq" id="WP_137096288.1">
    <property type="nucleotide sequence ID" value="NZ_SWMS01000016.1"/>
</dbReference>
<accession>A0ABY2RYX1</accession>
<dbReference type="EMBL" id="SWMS01000016">
    <property type="protein sequence ID" value="TKG66189.1"/>
    <property type="molecule type" value="Genomic_DNA"/>
</dbReference>
<gene>
    <name evidence="2" type="ORF">FCN18_25450</name>
</gene>
<feature type="region of interest" description="Disordered" evidence="1">
    <location>
        <begin position="139"/>
        <end position="169"/>
    </location>
</feature>
<sequence length="205" mass="21861">MTHTEGNAFVSCSHCQVPVEIYPPDDGHDVTVTCGRCAGTACAVIDATPEGVAEVGRFVVVGESERHVRDLIGGDTAQRDDETGNDCADWLHEFLSAGPVKSAEVYKAADAAGFSKDQAKRAKKKLGVIATHPDIKGPWFWEVPADDEPQGSTQGSKGADSHAPAPLHPLSAPLDDECIQCHRNAPHRNPNTWLCAACESEEHVA</sequence>
<keyword evidence="3" id="KW-1185">Reference proteome</keyword>
<evidence type="ECO:0000313" key="2">
    <source>
        <dbReference type="EMBL" id="TKG66189.1"/>
    </source>
</evidence>